<organism evidence="1 2">
    <name type="scientific">Kosakonia phage Kc263</name>
    <dbReference type="NCBI Taxonomy" id="2863194"/>
    <lineage>
        <taxon>Viruses</taxon>
        <taxon>Duplodnaviria</taxon>
        <taxon>Heunggongvirae</taxon>
        <taxon>Uroviricota</taxon>
        <taxon>Caudoviricetes</taxon>
        <taxon>Chimalliviridae</taxon>
        <taxon>Branisovskavirus</taxon>
        <taxon>Branisovskavirus Kc263</taxon>
    </lineage>
</organism>
<proteinExistence type="predicted"/>
<dbReference type="KEGG" id="vg:77953087"/>
<dbReference type="Pfam" id="PF00574">
    <property type="entry name" value="CLP_protease"/>
    <property type="match status" value="1"/>
</dbReference>
<dbReference type="SUPFAM" id="SSF52096">
    <property type="entry name" value="ClpP/crotonase"/>
    <property type="match status" value="1"/>
</dbReference>
<dbReference type="GO" id="GO:0006508">
    <property type="term" value="P:proteolysis"/>
    <property type="evidence" value="ECO:0007669"/>
    <property type="project" value="UniProtKB-KW"/>
</dbReference>
<accession>A0AAE8BEF3</accession>
<evidence type="ECO:0000313" key="1">
    <source>
        <dbReference type="EMBL" id="QYN79910.1"/>
    </source>
</evidence>
<dbReference type="GeneID" id="77953087"/>
<reference evidence="1" key="1">
    <citation type="journal article" date="2021" name="Viruses">
        <title>Novel Viruses That Lyse Plant and Human Strains of Kosakonia cowanii.</title>
        <authorList>
            <person name="Petrzik K."/>
            <person name="Brazdova S."/>
            <person name="Krawczyk K."/>
        </authorList>
    </citation>
    <scope>NUCLEOTIDE SEQUENCE</scope>
</reference>
<dbReference type="InterPro" id="IPR023562">
    <property type="entry name" value="ClpP/TepA"/>
</dbReference>
<keyword evidence="1" id="KW-0378">Hydrolase</keyword>
<dbReference type="Proteomes" id="UP000828443">
    <property type="component" value="Segment"/>
</dbReference>
<keyword evidence="2" id="KW-1185">Reference proteome</keyword>
<evidence type="ECO:0000313" key="2">
    <source>
        <dbReference type="Proteomes" id="UP000828443"/>
    </source>
</evidence>
<dbReference type="InterPro" id="IPR029045">
    <property type="entry name" value="ClpP/crotonase-like_dom_sf"/>
</dbReference>
<dbReference type="RefSeq" id="YP_010676722.1">
    <property type="nucleotide sequence ID" value="NC_071015.1"/>
</dbReference>
<sequence length="204" mass="22891">MAGINVIVLNGGFTKDTIEKFYEQLDRSRPGPFVVQLFGQGGSVNMMLTVADILRSFDVPVTVISRGANASANVRMPLTSDFIRLCYDSSTFLFHATRFRSEGSIEEVEHKYKKNLESSARKVNDFMEQVGVTKRQAEKYNGKEFTLNAEEALMTGTKGIVDGIIVKDFRDGKFIIRTRDGLKQIDATIHRRGDIAKLPIYKAE</sequence>
<dbReference type="EMBL" id="MZ348422">
    <property type="protein sequence ID" value="QYN79910.1"/>
    <property type="molecule type" value="Genomic_DNA"/>
</dbReference>
<name>A0AAE8BEF3_9CAUD</name>
<dbReference type="Gene3D" id="3.90.226.10">
    <property type="entry name" value="2-enoyl-CoA Hydratase, Chain A, domain 1"/>
    <property type="match status" value="1"/>
</dbReference>
<protein>
    <submittedName>
        <fullName evidence="1">ATP-dependent Clp protease proteolytic subunit</fullName>
    </submittedName>
</protein>
<dbReference type="GO" id="GO:0008233">
    <property type="term" value="F:peptidase activity"/>
    <property type="evidence" value="ECO:0007669"/>
    <property type="project" value="UniProtKB-KW"/>
</dbReference>
<keyword evidence="1" id="KW-0645">Protease</keyword>